<comment type="function">
    <text evidence="12 14">Involved in cell wall formation. Catalyzes the final step in the synthesis of UDP-N-acetylmuramoyl-pentapeptide, the precursor of murein.</text>
</comment>
<feature type="domain" description="Mur ligase central" evidence="17">
    <location>
        <begin position="104"/>
        <end position="313"/>
    </location>
</feature>
<evidence type="ECO:0000256" key="3">
    <source>
        <dbReference type="ARBA" id="ARBA00022598"/>
    </source>
</evidence>
<accession>A0A9D1LG87</accession>
<dbReference type="AlphaFoldDB" id="A0A9D1LG87"/>
<feature type="domain" description="Mur ligase C-terminal" evidence="16">
    <location>
        <begin position="809"/>
        <end position="931"/>
    </location>
</feature>
<dbReference type="GO" id="GO:0047480">
    <property type="term" value="F:UDP-N-acetylmuramoyl-tripeptide-D-alanyl-D-alanine ligase activity"/>
    <property type="evidence" value="ECO:0007669"/>
    <property type="project" value="UniProtKB-UniRule"/>
</dbReference>
<feature type="domain" description="Mur ligase C-terminal" evidence="16">
    <location>
        <begin position="335"/>
        <end position="462"/>
    </location>
</feature>
<feature type="binding site" evidence="11">
    <location>
        <position position="24"/>
    </location>
    <ligand>
        <name>UDP-N-acetyl-alpha-D-muramoyl-L-alanyl-D-glutamate</name>
        <dbReference type="ChEBI" id="CHEBI:83900"/>
    </ligand>
</feature>
<dbReference type="GO" id="GO:0005524">
    <property type="term" value="F:ATP binding"/>
    <property type="evidence" value="ECO:0007669"/>
    <property type="project" value="UniProtKB-UniRule"/>
</dbReference>
<feature type="binding site" evidence="12">
    <location>
        <begin position="601"/>
        <end position="607"/>
    </location>
    <ligand>
        <name>ATP</name>
        <dbReference type="ChEBI" id="CHEBI:30616"/>
    </ligand>
</feature>
<dbReference type="InterPro" id="IPR013221">
    <property type="entry name" value="Mur_ligase_cen"/>
</dbReference>
<dbReference type="HAMAP" id="MF_02019">
    <property type="entry name" value="MurF"/>
    <property type="match status" value="1"/>
</dbReference>
<dbReference type="Pfam" id="PF01225">
    <property type="entry name" value="Mur_ligase"/>
    <property type="match status" value="2"/>
</dbReference>
<sequence length="953" mass="103796">MLDNIQSYVSLLRRLAPEAKRLTLDSRNLQDGDVFIAVPGLHRDGREFLSDAAQKACALVYEDDGVRRTFGVPAIAVPNLSQHLGEFASGFYRDPSANLFAIGITGTNGKTTTSHWLSQLLSLLGQKCAAIGTIGCFMQGQKFETASLTTPDAVSLQGLYRRLLKADACAFALEASSIGLEQGRLQGTHFDVGIFTNLTRDHLDYHHDMQAYERAKAILFDWPGLKHAVINIDDEAGVRMAERCSHRSIHTIVTTMRGTIALAGTHLLAAENIRPMPEGMQFDIVYQGERHTVHLSVFGAFNISNLLGVIGAALCRGFALGEIVEKLPLLVAPDGRMQKVPYTGAALAIVDYSHTPDAVEKALEALRGVAKVRRGKLWVVLGAGGDRDAGKRPIMAQVAEAGADRVILTSDNPRGEDPELILRQMAAGLKQPERIIVDRREAIHTAIKEADPQDVVLIAGKGHELYQEIKGVKHPFSDVVEARNAQRLKTPPADALLNVKFLSKLLPGSHLLGSDVPFTNVCTDTRQVKEGSLFFALKGERFDGHDFVMQAMRAGAAAVVVDHEVYCPLPQIVVKDVKLALGVTAGYWRRGRNLGLVAVAGSNGKTTTTQMIASILKARYGEHALATEGNLNNDIGVPIMLWRLRDDHEAAVIETGMNHVGEMRYLSGLVQPTIAVVTNAQREHQEFLQSVEATARENGEVFRVLPSNGIAVISADDPCRSIWLEMAQQANVMTFGIDATADVNGCMRTDSTGMTALIKTPIGSFEARMKVRGEHNFKNALAATAVCLGLNISLEVIRQGVEQFEAIKGRGQVHKVGKLTVIDDAYNANPDSMKAAIDLLVSYPAPRMLVAGDMAELGQKSIEFHEEIGAYAAEKHIDAFYATGDQMRYAVEKFKSLSPNAMSLWQQDRKQFIESVLSESKSCHTVSVKGSNCMKLSTVVKALVEQATTEQKD</sequence>
<dbReference type="InterPro" id="IPR004101">
    <property type="entry name" value="Mur_ligase_C"/>
</dbReference>
<feature type="binding site" evidence="11">
    <location>
        <position position="26"/>
    </location>
    <ligand>
        <name>UDP-N-acetyl-alpha-D-muramoyl-L-alanyl-D-glutamate</name>
        <dbReference type="ChEBI" id="CHEBI:83900"/>
    </ligand>
</feature>
<comment type="caution">
    <text evidence="18">The sequence shown here is derived from an EMBL/GenBank/DDBJ whole genome shotgun (WGS) entry which is preliminary data.</text>
</comment>
<evidence type="ECO:0000256" key="10">
    <source>
        <dbReference type="ARBA" id="ARBA00023316"/>
    </source>
</evidence>
<dbReference type="EMBL" id="DVMY01000076">
    <property type="protein sequence ID" value="HIU37542.1"/>
    <property type="molecule type" value="Genomic_DNA"/>
</dbReference>
<reference evidence="18" key="2">
    <citation type="journal article" date="2021" name="PeerJ">
        <title>Extensive microbial diversity within the chicken gut microbiome revealed by metagenomics and culture.</title>
        <authorList>
            <person name="Gilroy R."/>
            <person name="Ravi A."/>
            <person name="Getino M."/>
            <person name="Pursley I."/>
            <person name="Horton D.L."/>
            <person name="Alikhan N.F."/>
            <person name="Baker D."/>
            <person name="Gharbi K."/>
            <person name="Hall N."/>
            <person name="Watson M."/>
            <person name="Adriaenssens E.M."/>
            <person name="Foster-Nyarko E."/>
            <person name="Jarju S."/>
            <person name="Secka A."/>
            <person name="Antonio M."/>
            <person name="Oren A."/>
            <person name="Chaudhuri R.R."/>
            <person name="La Ragione R."/>
            <person name="Hildebrand F."/>
            <person name="Pallen M.J."/>
        </authorList>
    </citation>
    <scope>NUCLEOTIDE SEQUENCE</scope>
    <source>
        <strain evidence="18">7463</strain>
    </source>
</reference>
<evidence type="ECO:0000256" key="12">
    <source>
        <dbReference type="HAMAP-Rule" id="MF_02019"/>
    </source>
</evidence>
<feature type="modified residue" description="N6-carboxylysine" evidence="11">
    <location>
        <position position="216"/>
    </location>
</feature>
<dbReference type="Gene3D" id="3.40.1190.10">
    <property type="entry name" value="Mur-like, catalytic domain"/>
    <property type="match status" value="2"/>
</dbReference>
<feature type="domain" description="Mur ligase central" evidence="17">
    <location>
        <begin position="599"/>
        <end position="787"/>
    </location>
</feature>
<feature type="binding site" evidence="11">
    <location>
        <position position="460"/>
    </location>
    <ligand>
        <name>meso-2,6-diaminopimelate</name>
        <dbReference type="ChEBI" id="CHEBI:57791"/>
    </ligand>
</feature>
<comment type="similarity">
    <text evidence="12">Belongs to the MurCDEF family. MurF subfamily.</text>
</comment>
<evidence type="ECO:0000256" key="7">
    <source>
        <dbReference type="ARBA" id="ARBA00022960"/>
    </source>
</evidence>
<keyword evidence="11" id="KW-0460">Magnesium</keyword>
<keyword evidence="5 12" id="KW-0547">Nucleotide-binding</keyword>
<evidence type="ECO:0000256" key="9">
    <source>
        <dbReference type="ARBA" id="ARBA00023306"/>
    </source>
</evidence>
<dbReference type="Pfam" id="PF02875">
    <property type="entry name" value="Mur_ligase_C"/>
    <property type="match status" value="2"/>
</dbReference>
<keyword evidence="3 12" id="KW-0436">Ligase</keyword>
<evidence type="ECO:0000313" key="18">
    <source>
        <dbReference type="EMBL" id="HIU37542.1"/>
    </source>
</evidence>
<feature type="binding site" evidence="11">
    <location>
        <position position="387"/>
    </location>
    <ligand>
        <name>meso-2,6-diaminopimelate</name>
        <dbReference type="ChEBI" id="CHEBI:57791"/>
    </ligand>
</feature>
<evidence type="ECO:0000313" key="19">
    <source>
        <dbReference type="Proteomes" id="UP000824083"/>
    </source>
</evidence>
<feature type="binding site" evidence="11">
    <location>
        <begin position="411"/>
        <end position="414"/>
    </location>
    <ligand>
        <name>meso-2,6-diaminopimelate</name>
        <dbReference type="ChEBI" id="CHEBI:57791"/>
    </ligand>
</feature>
<evidence type="ECO:0000256" key="2">
    <source>
        <dbReference type="ARBA" id="ARBA00022490"/>
    </source>
</evidence>
<evidence type="ECO:0000256" key="13">
    <source>
        <dbReference type="RuleBase" id="RU004135"/>
    </source>
</evidence>
<evidence type="ECO:0000256" key="14">
    <source>
        <dbReference type="RuleBase" id="RU004136"/>
    </source>
</evidence>
<dbReference type="InterPro" id="IPR005761">
    <property type="entry name" value="UDP-N-AcMur-Glu-dNH2Pim_ligase"/>
</dbReference>
<evidence type="ECO:0000259" key="15">
    <source>
        <dbReference type="Pfam" id="PF01225"/>
    </source>
</evidence>
<dbReference type="Pfam" id="PF08245">
    <property type="entry name" value="Mur_ligase_M"/>
    <property type="match status" value="2"/>
</dbReference>
<feature type="binding site" evidence="11">
    <location>
        <begin position="106"/>
        <end position="112"/>
    </location>
    <ligand>
        <name>ATP</name>
        <dbReference type="ChEBI" id="CHEBI:30616"/>
    </ligand>
</feature>
<comment type="similarity">
    <text evidence="1 11">Belongs to the MurCDEF family. MurE subfamily.</text>
</comment>
<keyword evidence="8 12" id="KW-0573">Peptidoglycan synthesis</keyword>
<dbReference type="SUPFAM" id="SSF53244">
    <property type="entry name" value="MurD-like peptide ligases, peptide-binding domain"/>
    <property type="match status" value="2"/>
</dbReference>
<dbReference type="PROSITE" id="PS01011">
    <property type="entry name" value="FOLYLPOLYGLU_SYNT_1"/>
    <property type="match status" value="1"/>
</dbReference>
<dbReference type="GO" id="GO:0008765">
    <property type="term" value="F:UDP-N-acetylmuramoylalanyl-D-glutamate-2,6-diaminopimelate ligase activity"/>
    <property type="evidence" value="ECO:0007669"/>
    <property type="project" value="UniProtKB-UniRule"/>
</dbReference>
<proteinExistence type="inferred from homology"/>
<feature type="domain" description="Mur ligase N-terminal catalytic" evidence="15">
    <location>
        <begin position="21"/>
        <end position="92"/>
    </location>
</feature>
<dbReference type="NCBIfam" id="TIGR01085">
    <property type="entry name" value="murE"/>
    <property type="match status" value="1"/>
</dbReference>
<organism evidence="18 19">
    <name type="scientific">Candidatus Aphodousia faecigallinarum</name>
    <dbReference type="NCBI Taxonomy" id="2840677"/>
    <lineage>
        <taxon>Bacteria</taxon>
        <taxon>Pseudomonadati</taxon>
        <taxon>Pseudomonadota</taxon>
        <taxon>Betaproteobacteria</taxon>
        <taxon>Burkholderiales</taxon>
        <taxon>Sutterellaceae</taxon>
        <taxon>Sutterellaceae incertae sedis</taxon>
        <taxon>Candidatus Aphodousia</taxon>
    </lineage>
</organism>
<gene>
    <name evidence="12" type="primary">murF</name>
    <name evidence="11" type="synonym">murE</name>
    <name evidence="18" type="ORF">IAC56_04650</name>
</gene>
<evidence type="ECO:0000256" key="6">
    <source>
        <dbReference type="ARBA" id="ARBA00022840"/>
    </source>
</evidence>
<dbReference type="EC" id="6.3.2.13" evidence="11"/>
<dbReference type="PANTHER" id="PTHR23135">
    <property type="entry name" value="MUR LIGASE FAMILY MEMBER"/>
    <property type="match status" value="1"/>
</dbReference>
<dbReference type="NCBIfam" id="TIGR01143">
    <property type="entry name" value="murF"/>
    <property type="match status" value="1"/>
</dbReference>
<feature type="binding site" evidence="11">
    <location>
        <position position="184"/>
    </location>
    <ligand>
        <name>UDP-N-acetyl-alpha-D-muramoyl-L-alanyl-D-glutamate</name>
        <dbReference type="ChEBI" id="CHEBI:83900"/>
    </ligand>
</feature>
<comment type="pathway">
    <text evidence="12 13">Cell wall biogenesis; peptidoglycan biosynthesis.</text>
</comment>
<feature type="binding site" evidence="11">
    <location>
        <position position="182"/>
    </location>
    <ligand>
        <name>UDP-N-acetyl-alpha-D-muramoyl-L-alanyl-D-glutamate</name>
        <dbReference type="ChEBI" id="CHEBI:83900"/>
    </ligand>
</feature>
<comment type="subcellular location">
    <subcellularLocation>
        <location evidence="12 13">Cytoplasm</location>
    </subcellularLocation>
</comment>
<feature type="domain" description="Mur ligase N-terminal catalytic" evidence="15">
    <location>
        <begin position="518"/>
        <end position="567"/>
    </location>
</feature>
<evidence type="ECO:0000256" key="11">
    <source>
        <dbReference type="HAMAP-Rule" id="MF_00208"/>
    </source>
</evidence>
<dbReference type="Gene3D" id="3.90.190.20">
    <property type="entry name" value="Mur ligase, C-terminal domain"/>
    <property type="match status" value="2"/>
</dbReference>
<dbReference type="InterPro" id="IPR035911">
    <property type="entry name" value="MurE/MurF_N"/>
</dbReference>
<keyword evidence="4 12" id="KW-0132">Cell division</keyword>
<keyword evidence="2 12" id="KW-0963">Cytoplasm</keyword>
<keyword evidence="9 12" id="KW-0131">Cell cycle</keyword>
<feature type="short sequence motif" description="Meso-diaminopimelate recognition motif" evidence="11">
    <location>
        <begin position="411"/>
        <end position="414"/>
    </location>
</feature>
<dbReference type="InterPro" id="IPR018109">
    <property type="entry name" value="Folylpolyglutamate_synth_CS"/>
</dbReference>
<dbReference type="GO" id="GO:0009252">
    <property type="term" value="P:peptidoglycan biosynthetic process"/>
    <property type="evidence" value="ECO:0007669"/>
    <property type="project" value="UniProtKB-UniRule"/>
</dbReference>
<dbReference type="InterPro" id="IPR005863">
    <property type="entry name" value="UDP-N-AcMur_synth"/>
</dbReference>
<comment type="catalytic activity">
    <reaction evidence="12 14">
        <text>D-alanyl-D-alanine + UDP-N-acetyl-alpha-D-muramoyl-L-alanyl-gamma-D-glutamyl-meso-2,6-diaminopimelate + ATP = UDP-N-acetyl-alpha-D-muramoyl-L-alanyl-gamma-D-glutamyl-meso-2,6-diaminopimeloyl-D-alanyl-D-alanine + ADP + phosphate + H(+)</text>
        <dbReference type="Rhea" id="RHEA:28374"/>
        <dbReference type="ChEBI" id="CHEBI:15378"/>
        <dbReference type="ChEBI" id="CHEBI:30616"/>
        <dbReference type="ChEBI" id="CHEBI:43474"/>
        <dbReference type="ChEBI" id="CHEBI:57822"/>
        <dbReference type="ChEBI" id="CHEBI:61386"/>
        <dbReference type="ChEBI" id="CHEBI:83905"/>
        <dbReference type="ChEBI" id="CHEBI:456216"/>
        <dbReference type="EC" id="6.3.2.10"/>
    </reaction>
</comment>
<protein>
    <recommendedName>
        <fullName evidence="11 12">Multifunctional fusion protein</fullName>
    </recommendedName>
    <domain>
        <recommendedName>
            <fullName evidence="11">UDP-N-acetylmuramoyl-L-alanyl-D-glutamate--2,6-diaminopimelate ligase</fullName>
            <ecNumber evidence="11">6.3.2.13</ecNumber>
        </recommendedName>
        <alternativeName>
            <fullName evidence="11">Meso-A2pm-adding enzyme</fullName>
        </alternativeName>
        <alternativeName>
            <fullName evidence="11">Meso-diaminopimelate-adding enzyme</fullName>
        </alternativeName>
        <alternativeName>
            <fullName evidence="11">UDP-MurNAc-L-Ala-D-Glu:meso-diaminopimelate ligase</fullName>
        </alternativeName>
        <alternativeName>
            <fullName evidence="11">UDP-MurNAc-tripeptide synthetase</fullName>
        </alternativeName>
        <alternativeName>
            <fullName evidence="11">UDP-N-acetylmuramyl-tripeptide synthetase</fullName>
        </alternativeName>
    </domain>
    <domain>
        <recommendedName>
            <fullName evidence="12">UDP-N-acetylmuramoyl-tripeptide--D-alanyl-D-alanine ligase</fullName>
            <ecNumber evidence="12">6.3.2.10</ecNumber>
        </recommendedName>
        <alternativeName>
            <fullName evidence="12">D-alanyl-D-alanine-adding enzyme</fullName>
        </alternativeName>
    </domain>
</protein>
<dbReference type="GO" id="GO:0071555">
    <property type="term" value="P:cell wall organization"/>
    <property type="evidence" value="ECO:0007669"/>
    <property type="project" value="UniProtKB-KW"/>
</dbReference>
<dbReference type="GO" id="GO:0005737">
    <property type="term" value="C:cytoplasm"/>
    <property type="evidence" value="ECO:0007669"/>
    <property type="project" value="UniProtKB-SubCell"/>
</dbReference>
<dbReference type="GO" id="GO:0051301">
    <property type="term" value="P:cell division"/>
    <property type="evidence" value="ECO:0007669"/>
    <property type="project" value="UniProtKB-KW"/>
</dbReference>
<comment type="caution">
    <text evidence="11">Lacks conserved residue(s) required for the propagation of feature annotation.</text>
</comment>
<dbReference type="GO" id="GO:0000287">
    <property type="term" value="F:magnesium ion binding"/>
    <property type="evidence" value="ECO:0007669"/>
    <property type="project" value="UniProtKB-UniRule"/>
</dbReference>
<evidence type="ECO:0000256" key="8">
    <source>
        <dbReference type="ARBA" id="ARBA00022984"/>
    </source>
</evidence>
<evidence type="ECO:0000259" key="16">
    <source>
        <dbReference type="Pfam" id="PF02875"/>
    </source>
</evidence>
<evidence type="ECO:0000259" key="17">
    <source>
        <dbReference type="Pfam" id="PF08245"/>
    </source>
</evidence>
<dbReference type="SUPFAM" id="SSF63418">
    <property type="entry name" value="MurE/MurF N-terminal domain"/>
    <property type="match status" value="2"/>
</dbReference>
<dbReference type="PANTHER" id="PTHR23135:SF4">
    <property type="entry name" value="UDP-N-ACETYLMURAMOYL-L-ALANYL-D-GLUTAMATE--2,6-DIAMINOPIMELATE LIGASE MURE HOMOLOG, CHLOROPLASTIC"/>
    <property type="match status" value="1"/>
</dbReference>
<keyword evidence="7 12" id="KW-0133">Cell shape</keyword>
<keyword evidence="6 12" id="KW-0067">ATP-binding</keyword>
<dbReference type="InterPro" id="IPR000713">
    <property type="entry name" value="Mur_ligase_N"/>
</dbReference>
<dbReference type="GO" id="GO:0004326">
    <property type="term" value="F:tetrahydrofolylpolyglutamate synthase activity"/>
    <property type="evidence" value="ECO:0007669"/>
    <property type="project" value="InterPro"/>
</dbReference>
<name>A0A9D1LG87_9BURK</name>
<reference evidence="18" key="1">
    <citation type="submission" date="2020-10" db="EMBL/GenBank/DDBJ databases">
        <authorList>
            <person name="Gilroy R."/>
        </authorList>
    </citation>
    <scope>NUCLEOTIDE SEQUENCE</scope>
    <source>
        <strain evidence="18">7463</strain>
    </source>
</reference>
<dbReference type="Gene3D" id="3.40.1390.10">
    <property type="entry name" value="MurE/MurF, N-terminal domain"/>
    <property type="match status" value="2"/>
</dbReference>
<comment type="function">
    <text evidence="11">Catalyzes the addition of meso-diaminopimelic acid to the nucleotide precursor UDP-N-acetylmuramoyl-L-alanyl-D-glutamate (UMAG) in the biosynthesis of bacterial cell-wall peptidoglycan.</text>
</comment>
<dbReference type="GO" id="GO:0008360">
    <property type="term" value="P:regulation of cell shape"/>
    <property type="evidence" value="ECO:0007669"/>
    <property type="project" value="UniProtKB-KW"/>
</dbReference>
<feature type="binding site" evidence="11">
    <location>
        <position position="464"/>
    </location>
    <ligand>
        <name>meso-2,6-diaminopimelate</name>
        <dbReference type="ChEBI" id="CHEBI:57791"/>
    </ligand>
</feature>
<feature type="binding site" evidence="11">
    <location>
        <position position="176"/>
    </location>
    <ligand>
        <name>UDP-N-acetyl-alpha-D-muramoyl-L-alanyl-D-glutamate</name>
        <dbReference type="ChEBI" id="CHEBI:83900"/>
    </ligand>
</feature>
<comment type="cofactor">
    <cofactor evidence="11">
        <name>Mg(2+)</name>
        <dbReference type="ChEBI" id="CHEBI:18420"/>
    </cofactor>
</comment>
<evidence type="ECO:0000256" key="1">
    <source>
        <dbReference type="ARBA" id="ARBA00005898"/>
    </source>
</evidence>
<dbReference type="NCBIfam" id="NF001126">
    <property type="entry name" value="PRK00139.1-4"/>
    <property type="match status" value="1"/>
</dbReference>
<feature type="binding site" evidence="11">
    <location>
        <begin position="149"/>
        <end position="150"/>
    </location>
    <ligand>
        <name>UDP-N-acetyl-alpha-D-muramoyl-L-alanyl-D-glutamate</name>
        <dbReference type="ChEBI" id="CHEBI:83900"/>
    </ligand>
</feature>
<dbReference type="SUPFAM" id="SSF53623">
    <property type="entry name" value="MurD-like peptide ligases, catalytic domain"/>
    <property type="match status" value="2"/>
</dbReference>
<evidence type="ECO:0000256" key="5">
    <source>
        <dbReference type="ARBA" id="ARBA00022741"/>
    </source>
</evidence>
<comment type="catalytic activity">
    <reaction evidence="11">
        <text>UDP-N-acetyl-alpha-D-muramoyl-L-alanyl-D-glutamate + meso-2,6-diaminopimelate + ATP = UDP-N-acetyl-alpha-D-muramoyl-L-alanyl-gamma-D-glutamyl-meso-2,6-diaminopimelate + ADP + phosphate + H(+)</text>
        <dbReference type="Rhea" id="RHEA:23676"/>
        <dbReference type="ChEBI" id="CHEBI:15378"/>
        <dbReference type="ChEBI" id="CHEBI:30616"/>
        <dbReference type="ChEBI" id="CHEBI:43474"/>
        <dbReference type="ChEBI" id="CHEBI:57791"/>
        <dbReference type="ChEBI" id="CHEBI:83900"/>
        <dbReference type="ChEBI" id="CHEBI:83905"/>
        <dbReference type="ChEBI" id="CHEBI:456216"/>
        <dbReference type="EC" id="6.3.2.13"/>
    </reaction>
</comment>
<evidence type="ECO:0000256" key="4">
    <source>
        <dbReference type="ARBA" id="ARBA00022618"/>
    </source>
</evidence>
<dbReference type="InterPro" id="IPR036615">
    <property type="entry name" value="Mur_ligase_C_dom_sf"/>
</dbReference>
<dbReference type="HAMAP" id="MF_00208">
    <property type="entry name" value="MurE"/>
    <property type="match status" value="1"/>
</dbReference>
<dbReference type="EC" id="6.3.2.10" evidence="12"/>
<comment type="PTM">
    <text evidence="11">Carboxylation is probably crucial for Mg(2+) binding and, consequently, for the gamma-phosphate positioning of ATP.</text>
</comment>
<dbReference type="Proteomes" id="UP000824083">
    <property type="component" value="Unassembled WGS sequence"/>
</dbReference>
<keyword evidence="10 12" id="KW-0961">Cell wall biogenesis/degradation</keyword>
<dbReference type="InterPro" id="IPR036565">
    <property type="entry name" value="Mur-like_cat_sf"/>
</dbReference>